<keyword evidence="12" id="KW-1185">Reference proteome</keyword>
<protein>
    <recommendedName>
        <fullName evidence="9">Guanine nucleotide-binding protein subunit gamma</fullName>
    </recommendedName>
</protein>
<evidence type="ECO:0000256" key="4">
    <source>
        <dbReference type="ARBA" id="ARBA00022481"/>
    </source>
</evidence>
<evidence type="ECO:0000256" key="7">
    <source>
        <dbReference type="ARBA" id="ARBA00023288"/>
    </source>
</evidence>
<sequence length="153" mass="16479">MKGHRSSPIPSQRFKVLTPGGCDCADALMSGKGCSSNSVLQARRMVDQLRIEAGMERIKISIAASQLVQYCQEHSRSDPLLTGIATSANPFKDKKTCITEGIKATGDPKSWSSQIQHGNFQPPTQCTPTHNHLCNQIPGRAPPFGPNHIGLGT</sequence>
<dbReference type="Gene3D" id="4.10.260.10">
    <property type="entry name" value="Transducin (heterotrimeric G protein), gamma chain"/>
    <property type="match status" value="1"/>
</dbReference>
<dbReference type="Pfam" id="PF00631">
    <property type="entry name" value="G-gamma"/>
    <property type="match status" value="1"/>
</dbReference>
<dbReference type="FunFam" id="4.10.260.10:FF:000001">
    <property type="entry name" value="Guanine nucleotide-binding protein subunit gamma"/>
    <property type="match status" value="1"/>
</dbReference>
<dbReference type="EMBL" id="JAFBMS010000043">
    <property type="protein sequence ID" value="KAG9340415.1"/>
    <property type="molecule type" value="Genomic_DNA"/>
</dbReference>
<reference evidence="11" key="1">
    <citation type="thesis" date="2021" institute="BYU ScholarsArchive" country="Provo, UT, USA">
        <title>Applications of and Algorithms for Genome Assembly and Genomic Analyses with an Emphasis on Marine Teleosts.</title>
        <authorList>
            <person name="Pickett B.D."/>
        </authorList>
    </citation>
    <scope>NUCLEOTIDE SEQUENCE</scope>
    <source>
        <strain evidence="11">HI-2016</strain>
    </source>
</reference>
<dbReference type="AlphaFoldDB" id="A0A8T2NJ42"/>
<dbReference type="InterPro" id="IPR015898">
    <property type="entry name" value="G-protein_gamma-like_dom"/>
</dbReference>
<gene>
    <name evidence="11" type="ORF">JZ751_021528</name>
</gene>
<evidence type="ECO:0000313" key="11">
    <source>
        <dbReference type="EMBL" id="KAG9340415.1"/>
    </source>
</evidence>
<keyword evidence="4" id="KW-0488">Methylation</keyword>
<evidence type="ECO:0000313" key="12">
    <source>
        <dbReference type="Proteomes" id="UP000824540"/>
    </source>
</evidence>
<accession>A0A8T2NJ42</accession>
<dbReference type="SUPFAM" id="SSF48670">
    <property type="entry name" value="Transducin (heterotrimeric G protein), gamma chain"/>
    <property type="match status" value="1"/>
</dbReference>
<evidence type="ECO:0000256" key="5">
    <source>
        <dbReference type="ARBA" id="ARBA00023136"/>
    </source>
</evidence>
<evidence type="ECO:0000256" key="9">
    <source>
        <dbReference type="RuleBase" id="RU004973"/>
    </source>
</evidence>
<dbReference type="CDD" id="cd00068">
    <property type="entry name" value="GGL"/>
    <property type="match status" value="1"/>
</dbReference>
<keyword evidence="7 9" id="KW-0449">Lipoprotein</keyword>
<comment type="similarity">
    <text evidence="2 9">Belongs to the G protein gamma family.</text>
</comment>
<evidence type="ECO:0000256" key="2">
    <source>
        <dbReference type="ARBA" id="ARBA00007431"/>
    </source>
</evidence>
<feature type="domain" description="G protein gamma" evidence="10">
    <location>
        <begin position="35"/>
        <end position="100"/>
    </location>
</feature>
<keyword evidence="8" id="KW-0636">Prenylation</keyword>
<organism evidence="11 12">
    <name type="scientific">Albula glossodonta</name>
    <name type="common">roundjaw bonefish</name>
    <dbReference type="NCBI Taxonomy" id="121402"/>
    <lineage>
        <taxon>Eukaryota</taxon>
        <taxon>Metazoa</taxon>
        <taxon>Chordata</taxon>
        <taxon>Craniata</taxon>
        <taxon>Vertebrata</taxon>
        <taxon>Euteleostomi</taxon>
        <taxon>Actinopterygii</taxon>
        <taxon>Neopterygii</taxon>
        <taxon>Teleostei</taxon>
        <taxon>Albuliformes</taxon>
        <taxon>Albulidae</taxon>
        <taxon>Albula</taxon>
    </lineage>
</organism>
<keyword evidence="6 9" id="KW-0807">Transducer</keyword>
<dbReference type="PRINTS" id="PR00321">
    <property type="entry name" value="GPROTEING"/>
</dbReference>
<dbReference type="Proteomes" id="UP000824540">
    <property type="component" value="Unassembled WGS sequence"/>
</dbReference>
<comment type="caution">
    <text evidence="11">The sequence shown here is derived from an EMBL/GenBank/DDBJ whole genome shotgun (WGS) entry which is preliminary data.</text>
</comment>
<evidence type="ECO:0000256" key="1">
    <source>
        <dbReference type="ARBA" id="ARBA00004342"/>
    </source>
</evidence>
<evidence type="ECO:0000256" key="6">
    <source>
        <dbReference type="ARBA" id="ARBA00023224"/>
    </source>
</evidence>
<dbReference type="SMART" id="SM00224">
    <property type="entry name" value="GGL"/>
    <property type="match status" value="1"/>
</dbReference>
<dbReference type="GO" id="GO:0031681">
    <property type="term" value="F:G-protein beta-subunit binding"/>
    <property type="evidence" value="ECO:0007669"/>
    <property type="project" value="InterPro"/>
</dbReference>
<dbReference type="SMART" id="SM01224">
    <property type="entry name" value="G_gamma"/>
    <property type="match status" value="1"/>
</dbReference>
<proteinExistence type="inferred from homology"/>
<dbReference type="PROSITE" id="PS50058">
    <property type="entry name" value="G_PROTEIN_GAMMA"/>
    <property type="match status" value="1"/>
</dbReference>
<evidence type="ECO:0000259" key="10">
    <source>
        <dbReference type="PROSITE" id="PS50058"/>
    </source>
</evidence>
<comment type="function">
    <text evidence="9">Guanine nucleotide-binding proteins (G proteins) are involved as a modulator or transducer in various transmembrane signaling systems. The beta and gamma chains are required for the GTPase activity, for replacement of GDP by GTP, and for G protein-effector interaction.</text>
</comment>
<dbReference type="InterPro" id="IPR036284">
    <property type="entry name" value="GGL_sf"/>
</dbReference>
<evidence type="ECO:0000256" key="8">
    <source>
        <dbReference type="ARBA" id="ARBA00023289"/>
    </source>
</evidence>
<keyword evidence="3 9" id="KW-1003">Cell membrane</keyword>
<comment type="subcellular location">
    <subcellularLocation>
        <location evidence="1 9">Cell membrane</location>
        <topology evidence="1 9">Lipid-anchor</topology>
        <orientation evidence="1 9">Cytoplasmic side</orientation>
    </subcellularLocation>
</comment>
<comment type="subunit">
    <text evidence="9">G proteins are composed of 3 units; alpha, beta and gamma.</text>
</comment>
<dbReference type="OrthoDB" id="6264244at2759"/>
<keyword evidence="5 9" id="KW-0472">Membrane</keyword>
<evidence type="ECO:0000256" key="3">
    <source>
        <dbReference type="ARBA" id="ARBA00022475"/>
    </source>
</evidence>
<dbReference type="GO" id="GO:0005834">
    <property type="term" value="C:heterotrimeric G-protein complex"/>
    <property type="evidence" value="ECO:0007669"/>
    <property type="project" value="InterPro"/>
</dbReference>
<name>A0A8T2NJ42_9TELE</name>
<dbReference type="InterPro" id="IPR001770">
    <property type="entry name" value="G-protein_gamma"/>
</dbReference>
<dbReference type="PANTHER" id="PTHR13809">
    <property type="entry name" value="GUANINE NUCLEOTIDE-BINDING PROTEIN GAMMA SUBUNIT"/>
    <property type="match status" value="1"/>
</dbReference>
<dbReference type="GO" id="GO:0007186">
    <property type="term" value="P:G protein-coupled receptor signaling pathway"/>
    <property type="evidence" value="ECO:0007669"/>
    <property type="project" value="InterPro"/>
</dbReference>